<evidence type="ECO:0000313" key="2">
    <source>
        <dbReference type="Proteomes" id="UP001242368"/>
    </source>
</evidence>
<reference evidence="2" key="1">
    <citation type="journal article" date="2019" name="Int. J. Syst. Evol. Microbiol.">
        <title>The Global Catalogue of Microorganisms (GCM) 10K type strain sequencing project: providing services to taxonomists for standard genome sequencing and annotation.</title>
        <authorList>
            <consortium name="The Broad Institute Genomics Platform"/>
            <consortium name="The Broad Institute Genome Sequencing Center for Infectious Disease"/>
            <person name="Wu L."/>
            <person name="Ma J."/>
        </authorList>
    </citation>
    <scope>NUCLEOTIDE SEQUENCE [LARGE SCALE GENOMIC DNA]</scope>
    <source>
        <strain evidence="2">CECT 7184</strain>
    </source>
</reference>
<proteinExistence type="predicted"/>
<name>A0ABT8CR09_9FLAO</name>
<accession>A0ABT8CR09</accession>
<dbReference type="Proteomes" id="UP001242368">
    <property type="component" value="Unassembled WGS sequence"/>
</dbReference>
<keyword evidence="2" id="KW-1185">Reference proteome</keyword>
<sequence>MSAKIVKYDAIKHLIPADSVYASLHYPHDESEQIYVYFHEGDVNLEVMVDLDEPLKNLPGKYDESLYLSFIVINGNCSAKNIYNRETDGSTGLIVLGNLNADNIVVGGQEIYVTGNMECRELYWGDYNHGGLVVEGTIQAKVLMSTDYGLDFERFSSLENMKIDHLLWDEITDDGEYEESGIIDDLFLPDFVYEAHEIIDEYYSWKDRLKDHKIFEALKSGTSVIRDTIAIPTQNKDIPFFFEDYKISADNLKRFADSPILTGMAPEIGEELVLEYWDENVFYRLYTKIGEEFSTHAYIQYDQSYACLIYFYKDPGNLLKRLSGKASYSFAQAYTVLPGDKWKLIDAKAPEKYHSFLQDHWKKMLDHYSEMIWNREQFEQKITKEKIETILNLPVVKDKYSDYYSEEGDSALFYRSFQWQFRQADNEQGQCARLSILKETRNDAYEFYHFDMKETTDGRLAPILYSQHTDGFESEVYEVEVTERETFRKALHYFEILEKSIFRINNLYVENNFDDNGIT</sequence>
<dbReference type="EMBL" id="JAUFQU010000001">
    <property type="protein sequence ID" value="MDN3706790.1"/>
    <property type="molecule type" value="Genomic_DNA"/>
</dbReference>
<dbReference type="RefSeq" id="WP_290362843.1">
    <property type="nucleotide sequence ID" value="NZ_JAUFQU010000001.1"/>
</dbReference>
<protein>
    <submittedName>
        <fullName evidence="1">Uncharacterized protein</fullName>
    </submittedName>
</protein>
<evidence type="ECO:0000313" key="1">
    <source>
        <dbReference type="EMBL" id="MDN3706790.1"/>
    </source>
</evidence>
<organism evidence="1 2">
    <name type="scientific">Paenimyroides ceti</name>
    <dbReference type="NCBI Taxonomy" id="395087"/>
    <lineage>
        <taxon>Bacteria</taxon>
        <taxon>Pseudomonadati</taxon>
        <taxon>Bacteroidota</taxon>
        <taxon>Flavobacteriia</taxon>
        <taxon>Flavobacteriales</taxon>
        <taxon>Flavobacteriaceae</taxon>
        <taxon>Paenimyroides</taxon>
    </lineage>
</organism>
<comment type="caution">
    <text evidence="1">The sequence shown here is derived from an EMBL/GenBank/DDBJ whole genome shotgun (WGS) entry which is preliminary data.</text>
</comment>
<gene>
    <name evidence="1" type="ORF">QW060_06545</name>
</gene>